<feature type="compositionally biased region" description="Low complexity" evidence="1">
    <location>
        <begin position="136"/>
        <end position="152"/>
    </location>
</feature>
<name>A0A0Q3FT08_BRADI</name>
<organism evidence="2">
    <name type="scientific">Brachypodium distachyon</name>
    <name type="common">Purple false brome</name>
    <name type="synonym">Trachynia distachya</name>
    <dbReference type="NCBI Taxonomy" id="15368"/>
    <lineage>
        <taxon>Eukaryota</taxon>
        <taxon>Viridiplantae</taxon>
        <taxon>Streptophyta</taxon>
        <taxon>Embryophyta</taxon>
        <taxon>Tracheophyta</taxon>
        <taxon>Spermatophyta</taxon>
        <taxon>Magnoliopsida</taxon>
        <taxon>Liliopsida</taxon>
        <taxon>Poales</taxon>
        <taxon>Poaceae</taxon>
        <taxon>BOP clade</taxon>
        <taxon>Pooideae</taxon>
        <taxon>Stipodae</taxon>
        <taxon>Brachypodieae</taxon>
        <taxon>Brachypodium</taxon>
    </lineage>
</organism>
<reference evidence="2" key="2">
    <citation type="submission" date="2017-06" db="EMBL/GenBank/DDBJ databases">
        <title>WGS assembly of Brachypodium distachyon.</title>
        <authorList>
            <consortium name="The International Brachypodium Initiative"/>
            <person name="Lucas S."/>
            <person name="Harmon-Smith M."/>
            <person name="Lail K."/>
            <person name="Tice H."/>
            <person name="Grimwood J."/>
            <person name="Bruce D."/>
            <person name="Barry K."/>
            <person name="Shu S."/>
            <person name="Lindquist E."/>
            <person name="Wang M."/>
            <person name="Pitluck S."/>
            <person name="Vogel J.P."/>
            <person name="Garvin D.F."/>
            <person name="Mockler T.C."/>
            <person name="Schmutz J."/>
            <person name="Rokhsar D."/>
            <person name="Bevan M.W."/>
        </authorList>
    </citation>
    <scope>NUCLEOTIDE SEQUENCE</scope>
    <source>
        <strain evidence="2">Bd21</strain>
    </source>
</reference>
<evidence type="ECO:0000313" key="3">
    <source>
        <dbReference type="EnsemblPlants" id="KQK02544"/>
    </source>
</evidence>
<evidence type="ECO:0000313" key="2">
    <source>
        <dbReference type="EMBL" id="KQK02544.1"/>
    </source>
</evidence>
<dbReference type="InterPro" id="IPR012438">
    <property type="entry name" value="DUF1639"/>
</dbReference>
<dbReference type="PANTHER" id="PTHR33130">
    <property type="entry name" value="PUTATIVE (DUF1639)-RELATED"/>
    <property type="match status" value="1"/>
</dbReference>
<dbReference type="PANTHER" id="PTHR33130:SF86">
    <property type="entry name" value="OS01G0132500 PROTEIN"/>
    <property type="match status" value="1"/>
</dbReference>
<dbReference type="EMBL" id="CM000881">
    <property type="protein sequence ID" value="KQK02544.1"/>
    <property type="molecule type" value="Genomic_DNA"/>
</dbReference>
<dbReference type="RefSeq" id="XP_010232954.1">
    <property type="nucleotide sequence ID" value="XM_010234652.3"/>
</dbReference>
<feature type="region of interest" description="Disordered" evidence="1">
    <location>
        <begin position="94"/>
        <end position="158"/>
    </location>
</feature>
<accession>A0A0Q3FT08</accession>
<evidence type="ECO:0008006" key="5">
    <source>
        <dbReference type="Google" id="ProtNLM"/>
    </source>
</evidence>
<dbReference type="FunCoup" id="A0A0Q3FT08">
    <property type="interactions" value="120"/>
</dbReference>
<protein>
    <recommendedName>
        <fullName evidence="5">DUF1639 family protein</fullName>
    </recommendedName>
</protein>
<feature type="region of interest" description="Disordered" evidence="1">
    <location>
        <begin position="1"/>
        <end position="27"/>
    </location>
</feature>
<proteinExistence type="predicted"/>
<dbReference type="Gramene" id="KQK02544">
    <property type="protein sequence ID" value="KQK02544"/>
    <property type="gene ID" value="BRADI_2g02176v3"/>
</dbReference>
<gene>
    <name evidence="3" type="primary">LOC100830090</name>
    <name evidence="2" type="ORF">BRADI_2g02176v3</name>
</gene>
<evidence type="ECO:0000313" key="4">
    <source>
        <dbReference type="Proteomes" id="UP000008810"/>
    </source>
</evidence>
<dbReference type="Proteomes" id="UP000008810">
    <property type="component" value="Chromosome 2"/>
</dbReference>
<reference evidence="3" key="3">
    <citation type="submission" date="2018-08" db="UniProtKB">
        <authorList>
            <consortium name="EnsemblPlants"/>
        </authorList>
    </citation>
    <scope>IDENTIFICATION</scope>
    <source>
        <strain evidence="3">cv. Bd21</strain>
    </source>
</reference>
<dbReference type="EnsemblPlants" id="KQK02544">
    <property type="protein sequence ID" value="KQK02544"/>
    <property type="gene ID" value="BRADI_2g02176v3"/>
</dbReference>
<dbReference type="STRING" id="15368.A0A0Q3FT08"/>
<sequence length="224" mass="23431">MVISAEPQRQPSDPVVAGGGGAGAAAAEEGGAARARLAPLSSSLKTWGSHRVLRCAPVNRAGDALSPAASRRSSPEELGEVREKLLLSLRDVAAQGHGGGSGSSTAAAAADAEALSVEAEAPPPPWKLRTRRRRPAMAPAAAAASASPSSGRRAVRADALDRPRFSATLTADEIEEDVYALTGARPRRRPRRRPRAVQKQLDSLLPGAWLSEITVDSYRVPDER</sequence>
<dbReference type="KEGG" id="bdi:100830090"/>
<evidence type="ECO:0000256" key="1">
    <source>
        <dbReference type="SAM" id="MobiDB-lite"/>
    </source>
</evidence>
<keyword evidence="4" id="KW-1185">Reference proteome</keyword>
<feature type="compositionally biased region" description="Low complexity" evidence="1">
    <location>
        <begin position="103"/>
        <end position="120"/>
    </location>
</feature>
<reference evidence="2 3" key="1">
    <citation type="journal article" date="2010" name="Nature">
        <title>Genome sequencing and analysis of the model grass Brachypodium distachyon.</title>
        <authorList>
            <consortium name="International Brachypodium Initiative"/>
        </authorList>
    </citation>
    <scope>NUCLEOTIDE SEQUENCE [LARGE SCALE GENOMIC DNA]</scope>
    <source>
        <strain evidence="2 3">Bd21</strain>
    </source>
</reference>
<dbReference type="Pfam" id="PF07797">
    <property type="entry name" value="DUF1639"/>
    <property type="match status" value="1"/>
</dbReference>
<dbReference type="AlphaFoldDB" id="A0A0Q3FT08"/>
<feature type="region of interest" description="Disordered" evidence="1">
    <location>
        <begin position="57"/>
        <end position="79"/>
    </location>
</feature>
<dbReference type="GeneID" id="100830090"/>